<dbReference type="Gene3D" id="3.30.200.20">
    <property type="entry name" value="Phosphorylase Kinase, domain 1"/>
    <property type="match status" value="1"/>
</dbReference>
<dbReference type="EMBL" id="JAGHQM010002074">
    <property type="protein sequence ID" value="KAH0551379.1"/>
    <property type="molecule type" value="Genomic_DNA"/>
</dbReference>
<evidence type="ECO:0000256" key="5">
    <source>
        <dbReference type="ARBA" id="ARBA00022741"/>
    </source>
</evidence>
<dbReference type="AlphaFoldDB" id="A0A9P8IBX5"/>
<evidence type="ECO:0000256" key="1">
    <source>
        <dbReference type="ARBA" id="ARBA00008874"/>
    </source>
</evidence>
<feature type="region of interest" description="Disordered" evidence="11">
    <location>
        <begin position="1089"/>
        <end position="1112"/>
    </location>
</feature>
<keyword evidence="6" id="KW-0418">Kinase</keyword>
<dbReference type="InterPro" id="IPR017441">
    <property type="entry name" value="Protein_kinase_ATP_BS"/>
</dbReference>
<feature type="compositionally biased region" description="Polar residues" evidence="11">
    <location>
        <begin position="694"/>
        <end position="707"/>
    </location>
</feature>
<name>A0A9P8IBX5_9PEZI</name>
<keyword evidence="7 10" id="KW-0067">ATP-binding</keyword>
<sequence>MDENERAIVDQIIKDLTFSKSKRSTSFDAKPEKPPPRTPTLTPPPLKRRSTSPLSRVVGVRYPTLSPFGDLSVGRPTKEKRKPPAIVFASPDPEEKEPSRYGFSTDVLDFSASSPETPKPQHPAPAYPTPEHLGEPGSSYQNSLLPSKRELAVNNNNNNNNNKLVSSHQVSSRKLTDPSPKFNLLQATPKGHSSTNLFSHLTPPDSQGPPPPPPPSAHKSSPSDLAFRTISKRKSITTNKTLGLSELSLEPPRGRTFSEPFQSPSPIASSATSLPPPLEGRQPMIDALPHPADNISATPLSMSTDNLLNPASAQAGAFGVSKSKIVAAAEKQQLIVLEKAKKLNVTPPPYKLLELVGKGSFGLVFKAKHQPTNQIVAVKMMNMDQMDQEYQVGDPTDAIKDLTAEITALKELRESGAKNVNIMLDAFVLDNEMWIVAEFCTGGSVHALMKARPQIGLEEKYIIVIARELAEALKWVHDVGMIHRDIKAANILISEDGSVQLCDFGVAAMLQTKDEKRQTILGTPNWMAPELHSRSANVLYGKNVDIWAFGCTMYEMATGYPPYHRVPHHLLGAQIARQVPRLEGGNYSDNLRDLVALCLEENPSHRPPIDAVQKHVYLNNTTKKYPTSSLKQLIRDYRIWEFSGGQRNSLFSAGGAQQLDPAPDQTGEDDSWDFSTRFSSIAGNPNEPNRERPSQSNASQQPSRVPHSLQQIFYPDSAGSDFVAQWSNQRQRRISGQNQNQNRGRLSDLPLRNLSEPYPSAHQSVEIDLGTYDEQTGLSHFADNTIKGSTQSSGWFMKDDDEESQNEETPYDNGTRRATRDWTFPNMMMTPTEESPSLTPAVELHPISSSEASSAPSSPPRIVADRDDPPRPSTASMDAHPSSHFSLASIRGGSADIGNRGSFHKAWRSVPPSIDAGSTVEVSTVDMEGPPQLQRLRQASLSRQAESSTSVFGRRFGENEQRAYPPPSSAARGVAAGPASLSAAPNLTANAPESFGFASGSRPLAPLRTQLPRSMFSSDRKEAPISSASDVDEYEDSDDEPLFNVPVPAPPSQEALTEGASNEILIAEMERLLGSFNVSLEIVRTSFETADRRTRRAASKEVSKEEGQVGGP</sequence>
<dbReference type="GO" id="GO:0005737">
    <property type="term" value="C:cytoplasm"/>
    <property type="evidence" value="ECO:0007669"/>
    <property type="project" value="TreeGrafter"/>
</dbReference>
<keyword evidence="14" id="KW-1185">Reference proteome</keyword>
<evidence type="ECO:0000256" key="8">
    <source>
        <dbReference type="ARBA" id="ARBA00047899"/>
    </source>
</evidence>
<feature type="domain" description="Protein kinase" evidence="12">
    <location>
        <begin position="350"/>
        <end position="618"/>
    </location>
</feature>
<evidence type="ECO:0000256" key="3">
    <source>
        <dbReference type="ARBA" id="ARBA00022527"/>
    </source>
</evidence>
<feature type="region of interest" description="Disordered" evidence="11">
    <location>
        <begin position="783"/>
        <end position="891"/>
    </location>
</feature>
<evidence type="ECO:0000256" key="10">
    <source>
        <dbReference type="PROSITE-ProRule" id="PRU10141"/>
    </source>
</evidence>
<feature type="compositionally biased region" description="Polar residues" evidence="11">
    <location>
        <begin position="259"/>
        <end position="272"/>
    </location>
</feature>
<evidence type="ECO:0000256" key="4">
    <source>
        <dbReference type="ARBA" id="ARBA00022679"/>
    </source>
</evidence>
<feature type="binding site" evidence="10">
    <location>
        <position position="379"/>
    </location>
    <ligand>
        <name>ATP</name>
        <dbReference type="ChEBI" id="CHEBI:30616"/>
    </ligand>
</feature>
<comment type="similarity">
    <text evidence="1">Belongs to the protein kinase superfamily. STE Ser/Thr protein kinase family. STE20 subfamily.</text>
</comment>
<proteinExistence type="inferred from homology"/>
<dbReference type="PROSITE" id="PS00108">
    <property type="entry name" value="PROTEIN_KINASE_ST"/>
    <property type="match status" value="1"/>
</dbReference>
<feature type="compositionally biased region" description="Basic and acidic residues" evidence="11">
    <location>
        <begin position="1098"/>
        <end position="1112"/>
    </location>
</feature>
<evidence type="ECO:0000259" key="12">
    <source>
        <dbReference type="PROSITE" id="PS50011"/>
    </source>
</evidence>
<dbReference type="PANTHER" id="PTHR48012">
    <property type="entry name" value="STERILE20-LIKE KINASE, ISOFORM B-RELATED"/>
    <property type="match status" value="1"/>
</dbReference>
<comment type="catalytic activity">
    <reaction evidence="8">
        <text>L-threonyl-[protein] + ATP = O-phospho-L-threonyl-[protein] + ADP + H(+)</text>
        <dbReference type="Rhea" id="RHEA:46608"/>
        <dbReference type="Rhea" id="RHEA-COMP:11060"/>
        <dbReference type="Rhea" id="RHEA-COMP:11605"/>
        <dbReference type="ChEBI" id="CHEBI:15378"/>
        <dbReference type="ChEBI" id="CHEBI:30013"/>
        <dbReference type="ChEBI" id="CHEBI:30616"/>
        <dbReference type="ChEBI" id="CHEBI:61977"/>
        <dbReference type="ChEBI" id="CHEBI:456216"/>
        <dbReference type="EC" id="2.7.11.1"/>
    </reaction>
</comment>
<dbReference type="InterPro" id="IPR000719">
    <property type="entry name" value="Prot_kinase_dom"/>
</dbReference>
<evidence type="ECO:0000256" key="7">
    <source>
        <dbReference type="ARBA" id="ARBA00022840"/>
    </source>
</evidence>
<feature type="compositionally biased region" description="Pro residues" evidence="11">
    <location>
        <begin position="206"/>
        <end position="216"/>
    </location>
</feature>
<comment type="caution">
    <text evidence="13">The sequence shown here is derived from an EMBL/GenBank/DDBJ whole genome shotgun (WGS) entry which is preliminary data.</text>
</comment>
<dbReference type="InterPro" id="IPR008271">
    <property type="entry name" value="Ser/Thr_kinase_AS"/>
</dbReference>
<feature type="compositionally biased region" description="Polar residues" evidence="11">
    <location>
        <begin position="673"/>
        <end position="687"/>
    </location>
</feature>
<dbReference type="GO" id="GO:0004674">
    <property type="term" value="F:protein serine/threonine kinase activity"/>
    <property type="evidence" value="ECO:0007669"/>
    <property type="project" value="UniProtKB-KW"/>
</dbReference>
<feature type="compositionally biased region" description="Acidic residues" evidence="11">
    <location>
        <begin position="1030"/>
        <end position="1041"/>
    </location>
</feature>
<reference evidence="13" key="1">
    <citation type="submission" date="2021-03" db="EMBL/GenBank/DDBJ databases">
        <title>Comparative genomics and phylogenomic investigation of the class Geoglossomycetes provide insights into ecological specialization and systematics.</title>
        <authorList>
            <person name="Melie T."/>
            <person name="Pirro S."/>
            <person name="Miller A.N."/>
            <person name="Quandt A."/>
        </authorList>
    </citation>
    <scope>NUCLEOTIDE SEQUENCE</scope>
    <source>
        <strain evidence="13">CAQ_001_2017</strain>
    </source>
</reference>
<feature type="compositionally biased region" description="Pro residues" evidence="11">
    <location>
        <begin position="36"/>
        <end position="45"/>
    </location>
</feature>
<dbReference type="PANTHER" id="PTHR48012:SF10">
    <property type="entry name" value="FI20177P1"/>
    <property type="match status" value="1"/>
</dbReference>
<feature type="compositionally biased region" description="Polar residues" evidence="11">
    <location>
        <begin position="728"/>
        <end position="744"/>
    </location>
</feature>
<organism evidence="13 14">
    <name type="scientific">Trichoglossum hirsutum</name>
    <dbReference type="NCBI Taxonomy" id="265104"/>
    <lineage>
        <taxon>Eukaryota</taxon>
        <taxon>Fungi</taxon>
        <taxon>Dikarya</taxon>
        <taxon>Ascomycota</taxon>
        <taxon>Pezizomycotina</taxon>
        <taxon>Geoglossomycetes</taxon>
        <taxon>Geoglossales</taxon>
        <taxon>Geoglossaceae</taxon>
        <taxon>Trichoglossum</taxon>
    </lineage>
</organism>
<evidence type="ECO:0000256" key="9">
    <source>
        <dbReference type="ARBA" id="ARBA00048679"/>
    </source>
</evidence>
<evidence type="ECO:0000313" key="13">
    <source>
        <dbReference type="EMBL" id="KAH0551379.1"/>
    </source>
</evidence>
<keyword evidence="4" id="KW-0808">Transferase</keyword>
<dbReference type="EC" id="2.7.11.1" evidence="2"/>
<evidence type="ECO:0000256" key="11">
    <source>
        <dbReference type="SAM" id="MobiDB-lite"/>
    </source>
</evidence>
<dbReference type="InterPro" id="IPR011009">
    <property type="entry name" value="Kinase-like_dom_sf"/>
</dbReference>
<dbReference type="GO" id="GO:0005524">
    <property type="term" value="F:ATP binding"/>
    <property type="evidence" value="ECO:0007669"/>
    <property type="project" value="UniProtKB-UniRule"/>
</dbReference>
<feature type="region of interest" description="Disordered" evidence="11">
    <location>
        <begin position="651"/>
        <end position="707"/>
    </location>
</feature>
<accession>A0A9P8IBX5</accession>
<dbReference type="PROSITE" id="PS50011">
    <property type="entry name" value="PROTEIN_KINASE_DOM"/>
    <property type="match status" value="1"/>
</dbReference>
<dbReference type="Pfam" id="PF00069">
    <property type="entry name" value="Pkinase"/>
    <property type="match status" value="1"/>
</dbReference>
<feature type="compositionally biased region" description="Polar residues" evidence="11">
    <location>
        <begin position="163"/>
        <end position="173"/>
    </location>
</feature>
<protein>
    <recommendedName>
        <fullName evidence="2">non-specific serine/threonine protein kinase</fullName>
        <ecNumber evidence="2">2.7.11.1</ecNumber>
    </recommendedName>
</protein>
<feature type="compositionally biased region" description="Acidic residues" evidence="11">
    <location>
        <begin position="799"/>
        <end position="810"/>
    </location>
</feature>
<comment type="catalytic activity">
    <reaction evidence="9">
        <text>L-seryl-[protein] + ATP = O-phospho-L-seryl-[protein] + ADP + H(+)</text>
        <dbReference type="Rhea" id="RHEA:17989"/>
        <dbReference type="Rhea" id="RHEA-COMP:9863"/>
        <dbReference type="Rhea" id="RHEA-COMP:11604"/>
        <dbReference type="ChEBI" id="CHEBI:15378"/>
        <dbReference type="ChEBI" id="CHEBI:29999"/>
        <dbReference type="ChEBI" id="CHEBI:30616"/>
        <dbReference type="ChEBI" id="CHEBI:83421"/>
        <dbReference type="ChEBI" id="CHEBI:456216"/>
        <dbReference type="EC" id="2.7.11.1"/>
    </reaction>
</comment>
<feature type="region of interest" description="Disordered" evidence="11">
    <location>
        <begin position="728"/>
        <end position="757"/>
    </location>
</feature>
<feature type="region of interest" description="Disordered" evidence="11">
    <location>
        <begin position="20"/>
        <end position="272"/>
    </location>
</feature>
<evidence type="ECO:0000256" key="2">
    <source>
        <dbReference type="ARBA" id="ARBA00012513"/>
    </source>
</evidence>
<feature type="compositionally biased region" description="Polar residues" evidence="11">
    <location>
        <begin position="939"/>
        <end position="951"/>
    </location>
</feature>
<dbReference type="PROSITE" id="PS00107">
    <property type="entry name" value="PROTEIN_KINASE_ATP"/>
    <property type="match status" value="1"/>
</dbReference>
<evidence type="ECO:0000256" key="6">
    <source>
        <dbReference type="ARBA" id="ARBA00022777"/>
    </source>
</evidence>
<dbReference type="Gene3D" id="1.10.510.10">
    <property type="entry name" value="Transferase(Phosphotransferase) domain 1"/>
    <property type="match status" value="1"/>
</dbReference>
<gene>
    <name evidence="13" type="ORF">GP486_007406</name>
</gene>
<feature type="region of interest" description="Disordered" evidence="11">
    <location>
        <begin position="939"/>
        <end position="1056"/>
    </location>
</feature>
<feature type="compositionally biased region" description="Pro residues" evidence="11">
    <location>
        <begin position="117"/>
        <end position="128"/>
    </location>
</feature>
<evidence type="ECO:0000313" key="14">
    <source>
        <dbReference type="Proteomes" id="UP000750711"/>
    </source>
</evidence>
<dbReference type="Proteomes" id="UP000750711">
    <property type="component" value="Unassembled WGS sequence"/>
</dbReference>
<dbReference type="SMART" id="SM00220">
    <property type="entry name" value="S_TKc"/>
    <property type="match status" value="1"/>
</dbReference>
<dbReference type="InterPro" id="IPR050629">
    <property type="entry name" value="STE20/SPS1-PAK"/>
</dbReference>
<keyword evidence="3" id="KW-0723">Serine/threonine-protein kinase</keyword>
<dbReference type="SUPFAM" id="SSF56112">
    <property type="entry name" value="Protein kinase-like (PK-like)"/>
    <property type="match status" value="1"/>
</dbReference>
<keyword evidence="5 10" id="KW-0547">Nucleotide-binding</keyword>